<proteinExistence type="predicted"/>
<sequence length="542" mass="61646">MSQDNLTAKQNDYAVFLPAISGFYATFVGKQRVNNDYVDPARFPQGLTDMEQMNWLDDQKGLFPYRWSLYSAGHANLDLTKPDASEDMVRNRKPGTFILGDSGGFQIAKGLWEGEWRDPNGPEVTQKMAAMQALGIESRPVLDKAGNPVMKKGVPKTVNINHAKLYQDKIDAAQKKRGGVLTWLDSISDYGMILDIPTWVIHDKKASNACGITTLPEAVAATKYNNEYFMKHRRGKNNGGAKYLNVLQGDNHTSAEDWYQAMKVFCDPTVYPDKHFDGWAMGGQNMCDVHLILKRLVALRHDNLLQEGLHDWMHFLGTSKLEWAVLLTDIQRAVRKYVNPAFTISFDCASPFLATANGQVYHEIDLPHEGKWCYRMSPIVDDKKYATDTRPYGVTAVQEKWVNHFDESPISSLLKMKDICYYKPGDLNKNGKEGKTSWDSFSYALLMGHNVWTHIEAVQRANRTYDAGEYPGMMRKNNGEYEMFKDIVDAIFATDVREESEAIIQHYRNYWMDIIGGRGFIGKKALNGRTKFNDLFEEKEVS</sequence>
<evidence type="ECO:0000313" key="1">
    <source>
        <dbReference type="EMBL" id="CAB4221095.1"/>
    </source>
</evidence>
<protein>
    <submittedName>
        <fullName evidence="1">Uncharacterized protein</fullName>
    </submittedName>
</protein>
<name>A0A6J5T088_9CAUD</name>
<dbReference type="GO" id="GO:0006400">
    <property type="term" value="P:tRNA modification"/>
    <property type="evidence" value="ECO:0007669"/>
    <property type="project" value="InterPro"/>
</dbReference>
<organism evidence="1">
    <name type="scientific">uncultured Caudovirales phage</name>
    <dbReference type="NCBI Taxonomy" id="2100421"/>
    <lineage>
        <taxon>Viruses</taxon>
        <taxon>Duplodnaviria</taxon>
        <taxon>Heunggongvirae</taxon>
        <taxon>Uroviricota</taxon>
        <taxon>Caudoviricetes</taxon>
        <taxon>Peduoviridae</taxon>
        <taxon>Maltschvirus</taxon>
        <taxon>Maltschvirus maltsch</taxon>
    </lineage>
</organism>
<dbReference type="Gene3D" id="3.20.20.105">
    <property type="entry name" value="Queuine tRNA-ribosyltransferase-like"/>
    <property type="match status" value="1"/>
</dbReference>
<gene>
    <name evidence="1" type="ORF">UFOVP1636_133</name>
</gene>
<reference evidence="1" key="1">
    <citation type="submission" date="2020-05" db="EMBL/GenBank/DDBJ databases">
        <authorList>
            <person name="Chiriac C."/>
            <person name="Salcher M."/>
            <person name="Ghai R."/>
            <person name="Kavagutti S V."/>
        </authorList>
    </citation>
    <scope>NUCLEOTIDE SEQUENCE</scope>
</reference>
<dbReference type="InterPro" id="IPR036511">
    <property type="entry name" value="TGT-like_sf"/>
</dbReference>
<accession>A0A6J5T088</accession>
<dbReference type="EMBL" id="LR797503">
    <property type="protein sequence ID" value="CAB4221095.1"/>
    <property type="molecule type" value="Genomic_DNA"/>
</dbReference>